<protein>
    <recommendedName>
        <fullName evidence="1">EF-hand domain-containing protein</fullName>
    </recommendedName>
</protein>
<evidence type="ECO:0000259" key="1">
    <source>
        <dbReference type="PROSITE" id="PS50222"/>
    </source>
</evidence>
<sequence length="216" mass="25356">MASSMASAFTSCMDCTPSSIFYGDDMSERNAGSDEEDVVPPPPLTEAERLAMVMERFDLNYTQISEYRDTFDRLDTDNYSLINMKKMRDAFFFWKEELTDYEFKEYFEKYDEGKSGYIEFPEFTSMLAEKAQKTHMEQMYAKKGQFHQHDAYNTGYVSKLHLYNGMRLIDKDGFDFDPKEMQKRMGKVLRGVNTNMLGEVKYMDVIKVIRHKGLLE</sequence>
<dbReference type="PROSITE" id="PS50222">
    <property type="entry name" value="EF_HAND_2"/>
    <property type="match status" value="1"/>
</dbReference>
<dbReference type="SUPFAM" id="SSF47473">
    <property type="entry name" value="EF-hand"/>
    <property type="match status" value="1"/>
</dbReference>
<name>A0A7S3V9I6_9STRA</name>
<dbReference type="EMBL" id="HBIO01014466">
    <property type="protein sequence ID" value="CAE0466336.1"/>
    <property type="molecule type" value="Transcribed_RNA"/>
</dbReference>
<dbReference type="InterPro" id="IPR002048">
    <property type="entry name" value="EF_hand_dom"/>
</dbReference>
<dbReference type="InterPro" id="IPR011992">
    <property type="entry name" value="EF-hand-dom_pair"/>
</dbReference>
<dbReference type="SMART" id="SM00054">
    <property type="entry name" value="EFh"/>
    <property type="match status" value="1"/>
</dbReference>
<dbReference type="Gene3D" id="1.10.238.10">
    <property type="entry name" value="EF-hand"/>
    <property type="match status" value="1"/>
</dbReference>
<organism evidence="2">
    <name type="scientific">Chaetoceros debilis</name>
    <dbReference type="NCBI Taxonomy" id="122233"/>
    <lineage>
        <taxon>Eukaryota</taxon>
        <taxon>Sar</taxon>
        <taxon>Stramenopiles</taxon>
        <taxon>Ochrophyta</taxon>
        <taxon>Bacillariophyta</taxon>
        <taxon>Coscinodiscophyceae</taxon>
        <taxon>Chaetocerotophycidae</taxon>
        <taxon>Chaetocerotales</taxon>
        <taxon>Chaetocerotaceae</taxon>
        <taxon>Chaetoceros</taxon>
    </lineage>
</organism>
<proteinExistence type="predicted"/>
<feature type="domain" description="EF-hand" evidence="1">
    <location>
        <begin position="102"/>
        <end position="133"/>
    </location>
</feature>
<accession>A0A7S3V9I6</accession>
<evidence type="ECO:0000313" key="2">
    <source>
        <dbReference type="EMBL" id="CAE0466336.1"/>
    </source>
</evidence>
<gene>
    <name evidence="2" type="ORF">CDEB00056_LOCUS11188</name>
</gene>
<dbReference type="GO" id="GO:0005509">
    <property type="term" value="F:calcium ion binding"/>
    <property type="evidence" value="ECO:0007669"/>
    <property type="project" value="InterPro"/>
</dbReference>
<reference evidence="2" key="1">
    <citation type="submission" date="2021-01" db="EMBL/GenBank/DDBJ databases">
        <authorList>
            <person name="Corre E."/>
            <person name="Pelletier E."/>
            <person name="Niang G."/>
            <person name="Scheremetjew M."/>
            <person name="Finn R."/>
            <person name="Kale V."/>
            <person name="Holt S."/>
            <person name="Cochrane G."/>
            <person name="Meng A."/>
            <person name="Brown T."/>
            <person name="Cohen L."/>
        </authorList>
    </citation>
    <scope>NUCLEOTIDE SEQUENCE</scope>
    <source>
        <strain evidence="2">MM31A-1</strain>
    </source>
</reference>
<dbReference type="AlphaFoldDB" id="A0A7S3V9I6"/>